<evidence type="ECO:0000313" key="1">
    <source>
        <dbReference type="EMBL" id="SMO86129.1"/>
    </source>
</evidence>
<dbReference type="InterPro" id="IPR022243">
    <property type="entry name" value="DUF3768"/>
</dbReference>
<dbReference type="RefSeq" id="WP_185958690.1">
    <property type="nucleotide sequence ID" value="NZ_FXTK01000014.1"/>
</dbReference>
<sequence length="131" mass="14623">MSELQAAFGSDSATTARIAAQNDSFRRPLGCAAMWEGQLLRGRAVSTPGFREFTETEQSALIRGVIGFEAFDEGNDPWGLHDFGIVAAGDARIFWKMDLYDPDYCFCVDHEAAAHPRQVRRVLTLYLPLEH</sequence>
<dbReference type="Pfam" id="PF12599">
    <property type="entry name" value="DUF3768"/>
    <property type="match status" value="1"/>
</dbReference>
<keyword evidence="2" id="KW-1185">Reference proteome</keyword>
<reference evidence="1 2" key="1">
    <citation type="submission" date="2017-05" db="EMBL/GenBank/DDBJ databases">
        <authorList>
            <person name="Varghese N."/>
            <person name="Submissions S."/>
        </authorList>
    </citation>
    <scope>NUCLEOTIDE SEQUENCE [LARGE SCALE GENOMIC DNA]</scope>
    <source>
        <strain evidence="1 2">DSM 100094</strain>
    </source>
</reference>
<name>A0A521EQA7_9RHOB</name>
<dbReference type="AlphaFoldDB" id="A0A521EQA7"/>
<dbReference type="Proteomes" id="UP000319014">
    <property type="component" value="Unassembled WGS sequence"/>
</dbReference>
<evidence type="ECO:0008006" key="3">
    <source>
        <dbReference type="Google" id="ProtNLM"/>
    </source>
</evidence>
<gene>
    <name evidence="1" type="ORF">SAMN06265221_114100</name>
</gene>
<organism evidence="1 2">
    <name type="scientific">Paracoccus laeviglucosivorans</name>
    <dbReference type="NCBI Taxonomy" id="1197861"/>
    <lineage>
        <taxon>Bacteria</taxon>
        <taxon>Pseudomonadati</taxon>
        <taxon>Pseudomonadota</taxon>
        <taxon>Alphaproteobacteria</taxon>
        <taxon>Rhodobacterales</taxon>
        <taxon>Paracoccaceae</taxon>
        <taxon>Paracoccus</taxon>
    </lineage>
</organism>
<protein>
    <recommendedName>
        <fullName evidence="3">DUF3768 domain-containing protein</fullName>
    </recommendedName>
</protein>
<evidence type="ECO:0000313" key="2">
    <source>
        <dbReference type="Proteomes" id="UP000319014"/>
    </source>
</evidence>
<dbReference type="EMBL" id="FXTK01000014">
    <property type="protein sequence ID" value="SMO86129.1"/>
    <property type="molecule type" value="Genomic_DNA"/>
</dbReference>
<proteinExistence type="predicted"/>
<accession>A0A521EQA7</accession>